<dbReference type="OrthoDB" id="3234349at2759"/>
<dbReference type="Proteomes" id="UP000305948">
    <property type="component" value="Unassembled WGS sequence"/>
</dbReference>
<protein>
    <submittedName>
        <fullName evidence="1">Uncharacterized protein</fullName>
    </submittedName>
</protein>
<dbReference type="AlphaFoldDB" id="A0A5C3MKM9"/>
<evidence type="ECO:0000313" key="1">
    <source>
        <dbReference type="EMBL" id="TFK45437.1"/>
    </source>
</evidence>
<gene>
    <name evidence="1" type="ORF">OE88DRAFT_1639914</name>
</gene>
<organism evidence="1 2">
    <name type="scientific">Heliocybe sulcata</name>
    <dbReference type="NCBI Taxonomy" id="5364"/>
    <lineage>
        <taxon>Eukaryota</taxon>
        <taxon>Fungi</taxon>
        <taxon>Dikarya</taxon>
        <taxon>Basidiomycota</taxon>
        <taxon>Agaricomycotina</taxon>
        <taxon>Agaricomycetes</taxon>
        <taxon>Gloeophyllales</taxon>
        <taxon>Gloeophyllaceae</taxon>
        <taxon>Heliocybe</taxon>
    </lineage>
</organism>
<dbReference type="EMBL" id="ML213543">
    <property type="protein sequence ID" value="TFK45437.1"/>
    <property type="molecule type" value="Genomic_DNA"/>
</dbReference>
<feature type="non-terminal residue" evidence="1">
    <location>
        <position position="279"/>
    </location>
</feature>
<evidence type="ECO:0000313" key="2">
    <source>
        <dbReference type="Proteomes" id="UP000305948"/>
    </source>
</evidence>
<accession>A0A5C3MKM9</accession>
<dbReference type="STRING" id="5364.A0A5C3MKM9"/>
<proteinExistence type="predicted"/>
<keyword evidence="2" id="KW-1185">Reference proteome</keyword>
<name>A0A5C3MKM9_9AGAM</name>
<reference evidence="1 2" key="1">
    <citation type="journal article" date="2019" name="Nat. Ecol. Evol.">
        <title>Megaphylogeny resolves global patterns of mushroom evolution.</title>
        <authorList>
            <person name="Varga T."/>
            <person name="Krizsan K."/>
            <person name="Foldi C."/>
            <person name="Dima B."/>
            <person name="Sanchez-Garcia M."/>
            <person name="Sanchez-Ramirez S."/>
            <person name="Szollosi G.J."/>
            <person name="Szarkandi J.G."/>
            <person name="Papp V."/>
            <person name="Albert L."/>
            <person name="Andreopoulos W."/>
            <person name="Angelini C."/>
            <person name="Antonin V."/>
            <person name="Barry K.W."/>
            <person name="Bougher N.L."/>
            <person name="Buchanan P."/>
            <person name="Buyck B."/>
            <person name="Bense V."/>
            <person name="Catcheside P."/>
            <person name="Chovatia M."/>
            <person name="Cooper J."/>
            <person name="Damon W."/>
            <person name="Desjardin D."/>
            <person name="Finy P."/>
            <person name="Geml J."/>
            <person name="Haridas S."/>
            <person name="Hughes K."/>
            <person name="Justo A."/>
            <person name="Karasinski D."/>
            <person name="Kautmanova I."/>
            <person name="Kiss B."/>
            <person name="Kocsube S."/>
            <person name="Kotiranta H."/>
            <person name="LaButti K.M."/>
            <person name="Lechner B.E."/>
            <person name="Liimatainen K."/>
            <person name="Lipzen A."/>
            <person name="Lukacs Z."/>
            <person name="Mihaltcheva S."/>
            <person name="Morgado L.N."/>
            <person name="Niskanen T."/>
            <person name="Noordeloos M.E."/>
            <person name="Ohm R.A."/>
            <person name="Ortiz-Santana B."/>
            <person name="Ovrebo C."/>
            <person name="Racz N."/>
            <person name="Riley R."/>
            <person name="Savchenko A."/>
            <person name="Shiryaev A."/>
            <person name="Soop K."/>
            <person name="Spirin V."/>
            <person name="Szebenyi C."/>
            <person name="Tomsovsky M."/>
            <person name="Tulloss R.E."/>
            <person name="Uehling J."/>
            <person name="Grigoriev I.V."/>
            <person name="Vagvolgyi C."/>
            <person name="Papp T."/>
            <person name="Martin F.M."/>
            <person name="Miettinen O."/>
            <person name="Hibbett D.S."/>
            <person name="Nagy L.G."/>
        </authorList>
    </citation>
    <scope>NUCLEOTIDE SEQUENCE [LARGE SCALE GENOMIC DNA]</scope>
    <source>
        <strain evidence="1 2">OMC1185</strain>
    </source>
</reference>
<sequence length="279" mass="31659">MAGLLSRFDIEDLLDRSCDEALAALDGAPPEYIRSPFQAGFIRNFEGPSSTPDNRILFINQHGEVRACFSLNVDGFSTEGDTRGPKKSSSIISMCCLNLDVELMSKPENVYLVGVIPGPKEPSTTELNNFVRFFIDVFVISWHRGHHFSRSASSSTGRLVRSAITIVVNDLPAARRLAQAAGASSCWICTICQLFGKHNASATNYSDWQKRDVSELQKQAYEWKDAKDTKAREEVFEHTGMRWSEMWRLPYWDMTRQLVPEPMHTLYLNLTKHFMRDVL</sequence>